<keyword evidence="2" id="KW-0963">Cytoplasm</keyword>
<dbReference type="PANTHER" id="PTHR21616:SF2">
    <property type="entry name" value="CENTROSOME AND SPINDLE POLE-ASSOCIATED PROTEIN 1"/>
    <property type="match status" value="1"/>
</dbReference>
<dbReference type="GO" id="GO:0032467">
    <property type="term" value="P:positive regulation of cytokinesis"/>
    <property type="evidence" value="ECO:0007669"/>
    <property type="project" value="InterPro"/>
</dbReference>
<name>W4KER7_HETIT</name>
<evidence type="ECO:0000256" key="2">
    <source>
        <dbReference type="ARBA" id="ARBA00022490"/>
    </source>
</evidence>
<feature type="compositionally biased region" description="Pro residues" evidence="5">
    <location>
        <begin position="1454"/>
        <end position="1466"/>
    </location>
</feature>
<dbReference type="GeneID" id="20674654"/>
<dbReference type="PANTHER" id="PTHR21616">
    <property type="entry name" value="CENTROSOME SPINDLE POLE ASSOCIATED PROTEIN"/>
    <property type="match status" value="1"/>
</dbReference>
<evidence type="ECO:0000313" key="8">
    <source>
        <dbReference type="Proteomes" id="UP000030671"/>
    </source>
</evidence>
<dbReference type="InParanoid" id="W4KER7"/>
<evidence type="ECO:0000256" key="3">
    <source>
        <dbReference type="ARBA" id="ARBA00023212"/>
    </source>
</evidence>
<dbReference type="OrthoDB" id="10017054at2759"/>
<feature type="compositionally biased region" description="Polar residues" evidence="5">
    <location>
        <begin position="1470"/>
        <end position="1485"/>
    </location>
</feature>
<feature type="compositionally biased region" description="Low complexity" evidence="5">
    <location>
        <begin position="1715"/>
        <end position="1731"/>
    </location>
</feature>
<keyword evidence="8" id="KW-1185">Reference proteome</keyword>
<feature type="compositionally biased region" description="Low complexity" evidence="5">
    <location>
        <begin position="1375"/>
        <end position="1388"/>
    </location>
</feature>
<proteinExistence type="predicted"/>
<evidence type="ECO:0000256" key="4">
    <source>
        <dbReference type="SAM" id="Coils"/>
    </source>
</evidence>
<feature type="coiled-coil region" evidence="4">
    <location>
        <begin position="706"/>
        <end position="733"/>
    </location>
</feature>
<reference evidence="7 8" key="1">
    <citation type="journal article" date="2012" name="New Phytol.">
        <title>Insight into trade-off between wood decay and parasitism from the genome of a fungal forest pathogen.</title>
        <authorList>
            <person name="Olson A."/>
            <person name="Aerts A."/>
            <person name="Asiegbu F."/>
            <person name="Belbahri L."/>
            <person name="Bouzid O."/>
            <person name="Broberg A."/>
            <person name="Canback B."/>
            <person name="Coutinho P.M."/>
            <person name="Cullen D."/>
            <person name="Dalman K."/>
            <person name="Deflorio G."/>
            <person name="van Diepen L.T."/>
            <person name="Dunand C."/>
            <person name="Duplessis S."/>
            <person name="Durling M."/>
            <person name="Gonthier P."/>
            <person name="Grimwood J."/>
            <person name="Fossdal C.G."/>
            <person name="Hansson D."/>
            <person name="Henrissat B."/>
            <person name="Hietala A."/>
            <person name="Himmelstrand K."/>
            <person name="Hoffmeister D."/>
            <person name="Hogberg N."/>
            <person name="James T.Y."/>
            <person name="Karlsson M."/>
            <person name="Kohler A."/>
            <person name="Kues U."/>
            <person name="Lee Y.H."/>
            <person name="Lin Y.C."/>
            <person name="Lind M."/>
            <person name="Lindquist E."/>
            <person name="Lombard V."/>
            <person name="Lucas S."/>
            <person name="Lunden K."/>
            <person name="Morin E."/>
            <person name="Murat C."/>
            <person name="Park J."/>
            <person name="Raffaello T."/>
            <person name="Rouze P."/>
            <person name="Salamov A."/>
            <person name="Schmutz J."/>
            <person name="Solheim H."/>
            <person name="Stahlberg J."/>
            <person name="Velez H."/>
            <person name="de Vries R.P."/>
            <person name="Wiebenga A."/>
            <person name="Woodward S."/>
            <person name="Yakovlev I."/>
            <person name="Garbelotto M."/>
            <person name="Martin F."/>
            <person name="Grigoriev I.V."/>
            <person name="Stenlid J."/>
        </authorList>
    </citation>
    <scope>NUCLEOTIDE SEQUENCE [LARGE SCALE GENOMIC DNA]</scope>
    <source>
        <strain evidence="7 8">TC 32-1</strain>
    </source>
</reference>
<evidence type="ECO:0000259" key="6">
    <source>
        <dbReference type="PROSITE" id="PS51460"/>
    </source>
</evidence>
<dbReference type="KEGG" id="hir:HETIRDRAFT_433153"/>
<comment type="subcellular location">
    <subcellularLocation>
        <location evidence="1">Cytoplasm</location>
        <location evidence="1">Cytoskeleton</location>
    </subcellularLocation>
</comment>
<feature type="compositionally biased region" description="Polar residues" evidence="5">
    <location>
        <begin position="1339"/>
        <end position="1351"/>
    </location>
</feature>
<feature type="domain" description="GAR" evidence="6">
    <location>
        <begin position="1545"/>
        <end position="1623"/>
    </location>
</feature>
<feature type="region of interest" description="Disordered" evidence="5">
    <location>
        <begin position="1266"/>
        <end position="1285"/>
    </location>
</feature>
<evidence type="ECO:0000256" key="5">
    <source>
        <dbReference type="SAM" id="MobiDB-lite"/>
    </source>
</evidence>
<dbReference type="SMART" id="SM00243">
    <property type="entry name" value="GAS2"/>
    <property type="match status" value="1"/>
</dbReference>
<protein>
    <recommendedName>
        <fullName evidence="6">GAR domain-containing protein</fullName>
    </recommendedName>
</protein>
<feature type="region of interest" description="Disordered" evidence="5">
    <location>
        <begin position="1657"/>
        <end position="1743"/>
    </location>
</feature>
<evidence type="ECO:0000256" key="1">
    <source>
        <dbReference type="ARBA" id="ARBA00004245"/>
    </source>
</evidence>
<keyword evidence="3" id="KW-0206">Cytoskeleton</keyword>
<feature type="compositionally biased region" description="Polar residues" evidence="5">
    <location>
        <begin position="1407"/>
        <end position="1448"/>
    </location>
</feature>
<feature type="compositionally biased region" description="Polar residues" evidence="5">
    <location>
        <begin position="1492"/>
        <end position="1514"/>
    </location>
</feature>
<dbReference type="InterPro" id="IPR026708">
    <property type="entry name" value="CSPP1"/>
</dbReference>
<dbReference type="InterPro" id="IPR003108">
    <property type="entry name" value="GAR_dom"/>
</dbReference>
<feature type="compositionally biased region" description="Low complexity" evidence="5">
    <location>
        <begin position="1396"/>
        <end position="1406"/>
    </location>
</feature>
<organism evidence="7 8">
    <name type="scientific">Heterobasidion irregulare (strain TC 32-1)</name>
    <dbReference type="NCBI Taxonomy" id="747525"/>
    <lineage>
        <taxon>Eukaryota</taxon>
        <taxon>Fungi</taxon>
        <taxon>Dikarya</taxon>
        <taxon>Basidiomycota</taxon>
        <taxon>Agaricomycotina</taxon>
        <taxon>Agaricomycetes</taxon>
        <taxon>Russulales</taxon>
        <taxon>Bondarzewiaceae</taxon>
        <taxon>Heterobasidion</taxon>
        <taxon>Heterobasidion annosum species complex</taxon>
    </lineage>
</organism>
<dbReference type="EMBL" id="KI925456">
    <property type="protein sequence ID" value="ETW84239.1"/>
    <property type="molecule type" value="Genomic_DNA"/>
</dbReference>
<accession>W4KER7</accession>
<dbReference type="Pfam" id="PF02187">
    <property type="entry name" value="GAS2"/>
    <property type="match status" value="1"/>
</dbReference>
<dbReference type="STRING" id="747525.W4KER7"/>
<dbReference type="SUPFAM" id="SSF143575">
    <property type="entry name" value="GAS2 domain-like"/>
    <property type="match status" value="1"/>
</dbReference>
<dbReference type="RefSeq" id="XP_009543929.1">
    <property type="nucleotide sequence ID" value="XM_009545634.1"/>
</dbReference>
<dbReference type="GO" id="GO:0008017">
    <property type="term" value="F:microtubule binding"/>
    <property type="evidence" value="ECO:0007669"/>
    <property type="project" value="InterPro"/>
</dbReference>
<dbReference type="HOGENOM" id="CLU_002695_0_0_1"/>
<feature type="compositionally biased region" description="Polar residues" evidence="5">
    <location>
        <begin position="1672"/>
        <end position="1699"/>
    </location>
</feature>
<feature type="coiled-coil region" evidence="4">
    <location>
        <begin position="973"/>
        <end position="1108"/>
    </location>
</feature>
<feature type="coiled-coil region" evidence="4">
    <location>
        <begin position="1140"/>
        <end position="1167"/>
    </location>
</feature>
<dbReference type="GO" id="GO:0005874">
    <property type="term" value="C:microtubule"/>
    <property type="evidence" value="ECO:0007669"/>
    <property type="project" value="InterPro"/>
</dbReference>
<dbReference type="Gene3D" id="3.30.920.20">
    <property type="entry name" value="Gas2-like domain"/>
    <property type="match status" value="1"/>
</dbReference>
<dbReference type="InterPro" id="IPR036534">
    <property type="entry name" value="GAR_dom_sf"/>
</dbReference>
<dbReference type="PROSITE" id="PS51460">
    <property type="entry name" value="GAR"/>
    <property type="match status" value="1"/>
</dbReference>
<keyword evidence="4" id="KW-0175">Coiled coil</keyword>
<dbReference type="Proteomes" id="UP000030671">
    <property type="component" value="Unassembled WGS sequence"/>
</dbReference>
<dbReference type="eggNOG" id="ENOG502S6V6">
    <property type="taxonomic scope" value="Eukaryota"/>
</dbReference>
<gene>
    <name evidence="7" type="ORF">HETIRDRAFT_433153</name>
</gene>
<feature type="region of interest" description="Disordered" evidence="5">
    <location>
        <begin position="1328"/>
        <end position="1532"/>
    </location>
</feature>
<sequence length="1743" mass="193539">MGDSETKTILPIDAEPAGTLDGMDYSSLESIIKSKIPHGSIRQGSEHLQGHAEHGELESHEVIELQAFSERKEWIVDKIKFLGNMPPIELFAGLDAVRISADVVPGLPTREELNEWLVEHDKIEKETEAFDSGELKKFKQFTKATAQRNLSPEDTDLIELTLTTIYEFDKLLHLLRGRSENLDLLGVRLTWEEQRRAAWADRRSILVDLKAFLATRARWSSAVYDITNLQEEASSRRGSIMSTTSDASVTSSPGFSRAARFKIAEALSRDAATFASRISALRHGKISAAGKALDRLIDHSRKPVPDELLDEQDKLEDQGINEMENVGKFVMSVVTQWRKADELFVETAKDQAAAQTLFEEIETAKLSHPSARQDTAYTSRAGAIMKRLSARENPASPASIFPRPTHHLFPDQTITNEEISQQLSSDLSAATALAEQVEKGAQEYHAFFEAVGQVEVLCSSASDLGSLYESIVFQLQHGVPNPDGDGSPVDLSSDACLDLTRHNAYLALLPSILHELEQADRHAETVLPKAQTALLSADQFHMDPTFKANSISIIERLASRKQNARVARDGVVANVNLLREIRKVWIPATSILRELDIVRNDVGEAMEQRRWRSRTLSSNAALLTPESPMPPLPAAPSPLQFTDRLQHLESRLTQQVISAFHSFSPSLQPDLQNYMAQRCDGLSIVLDQVKQMIRLGESIYSQASIMADVSDQMQALQVRLEDIKERLEAASNSVLNATTSDDVLPEAPATLESEVVELAGSVQAFVDDLPTRVLFVSTGFSSAQGLHPVKRRFSSGGDLSLESFNHSSSIELPFDLSTVDDAVRTDSNAFALSLMNDVLSMERRVKFLRLAQKARDVDIQLASLLDSIRQAFEGLTPLQNSLASSAESSNMLGQLESLMTETEQFSTRHESEMTRAFSDIRITLHEMKSMADNQDASFTALYSARNQSLGDAELKYSSWLQDVASLKSRISERQRIEHERISAEQRLREEQERLQKEEAARLERERLEAEEQARRMEEERLAEERAALERERVEVEERLERERLEVEELARIEKERLEAEEEARLEFERRKAEEQARLEHERVEAEQLEKSERAKADARREVDRLAAVQLQAEAREQPKLLTETPVAEIFGLRVAQLSVVDELDQESAELQKRIHALRKRLRSLNINGAARPSASADALPSPAQYATLSSGLFAVISEMATLPASVSAQSVDLELRSLRSEVNDSKPMLQRIQKLSLFAQAVQDCDACLSDLLEHIDSYPAPPVGPLASAHASQTSLPPEEQLGSRISYSRDLIDDTSRQFSGIADDVRASSEQKRIMQTWNELESMASDMLDGRKSRPSSIMSNGRNSRASIGGYRPAPQKKTNHFSTLSMGSPAPLRGRPRLTAPTPTRPPPTTRRVVSTTETSQSRASSRMSVASTNRSVSESFSPATSNSRLFQSTFASRQRTGSLTSPPTKPLPPAKPQPPRKSMITTRPRAQTGQSSRMASPALSDASSTSRSFAPRSTNSQTHSTWSRAPRLSFPNLPRSPMVQSKALQTRKIPYVANPKNKLDVAVGDIVNSLPVDINIQVAEDGWRDQSGKYWIGGEDAKLCFCRILRSQTVMVRVGGGWVELSKFIRTHFSDLFHLLPMHESPPQLGSREEKWFSSNTLLEAPEIITTPPQAPRTPEPTGISLFTLSSANGRSPQSMKSTSSVNSSPLTPLQFIRRADVAAEAGLRPTTPSRPLGRSPSSLQTSPARTSVWKP</sequence>
<evidence type="ECO:0000313" key="7">
    <source>
        <dbReference type="EMBL" id="ETW84239.1"/>
    </source>
</evidence>
<dbReference type="GO" id="GO:0000922">
    <property type="term" value="C:spindle pole"/>
    <property type="evidence" value="ECO:0007669"/>
    <property type="project" value="InterPro"/>
</dbReference>